<gene>
    <name evidence="1" type="ORF">DU504_01515</name>
</gene>
<dbReference type="OrthoDB" id="211540at2157"/>
<dbReference type="EMBL" id="QPHM01000001">
    <property type="protein sequence ID" value="RCU46090.1"/>
    <property type="molecule type" value="Genomic_DNA"/>
</dbReference>
<dbReference type="RefSeq" id="WP_114447642.1">
    <property type="nucleotide sequence ID" value="NZ_QPHM01000001.1"/>
</dbReference>
<evidence type="ECO:0000313" key="2">
    <source>
        <dbReference type="Proteomes" id="UP000252189"/>
    </source>
</evidence>
<dbReference type="Gene3D" id="1.20.1500.10">
    <property type="entry name" value="YheA/YmcA-like"/>
    <property type="match status" value="1"/>
</dbReference>
<comment type="caution">
    <text evidence="1">The sequence shown here is derived from an EMBL/GenBank/DDBJ whole genome shotgun (WGS) entry which is preliminary data.</text>
</comment>
<dbReference type="InterPro" id="IPR010368">
    <property type="entry name" value="Com_YlbF"/>
</dbReference>
<name>A0A368N7K5_9EURY</name>
<dbReference type="SUPFAM" id="SSF158622">
    <property type="entry name" value="YheA/YmcA-like"/>
    <property type="match status" value="1"/>
</dbReference>
<dbReference type="Proteomes" id="UP000252189">
    <property type="component" value="Unassembled WGS sequence"/>
</dbReference>
<keyword evidence="2" id="KW-1185">Reference proteome</keyword>
<organism evidence="1 2">
    <name type="scientific">Haloplanus salinus</name>
    <dbReference type="NCBI Taxonomy" id="1126245"/>
    <lineage>
        <taxon>Archaea</taxon>
        <taxon>Methanobacteriati</taxon>
        <taxon>Methanobacteriota</taxon>
        <taxon>Stenosarchaea group</taxon>
        <taxon>Halobacteria</taxon>
        <taxon>Halobacteriales</taxon>
        <taxon>Haloferacaceae</taxon>
        <taxon>Haloplanus</taxon>
    </lineage>
</organism>
<dbReference type="Pfam" id="PF06133">
    <property type="entry name" value="Com_YlbF"/>
    <property type="match status" value="1"/>
</dbReference>
<accession>A0A368N7K5</accession>
<reference evidence="1 2" key="1">
    <citation type="submission" date="2018-07" db="EMBL/GenBank/DDBJ databases">
        <title>Genome sequences of Haloplanus salinus JCM 18368T.</title>
        <authorList>
            <person name="Kim Y.B."/>
            <person name="Roh S.W."/>
        </authorList>
    </citation>
    <scope>NUCLEOTIDE SEQUENCE [LARGE SCALE GENOMIC DNA]</scope>
    <source>
        <strain evidence="1 2">JCM 18368</strain>
    </source>
</reference>
<protein>
    <submittedName>
        <fullName evidence="1">YlbF family regulator</fullName>
    </submittedName>
</protein>
<evidence type="ECO:0000313" key="1">
    <source>
        <dbReference type="EMBL" id="RCU46090.1"/>
    </source>
</evidence>
<sequence>MSTQVSELEEMGRKLGDAIADTPAYERFEAARAAVQDDDDAQAKIAEVERLRDEFVSARETGAATQEHVAKLQAAQNDLHSMDVMVEYLNAQEALQSQLEAINVAISEPLSVDFGGEAGGCCQD</sequence>
<dbReference type="AlphaFoldDB" id="A0A368N7K5"/>
<dbReference type="InterPro" id="IPR023378">
    <property type="entry name" value="YheA/YmcA-like_dom_sf"/>
</dbReference>
<proteinExistence type="predicted"/>